<dbReference type="CDD" id="cd21134">
    <property type="entry name" value="YTH"/>
    <property type="match status" value="1"/>
</dbReference>
<keyword evidence="4" id="KW-1185">Reference proteome</keyword>
<dbReference type="CDD" id="cd00590">
    <property type="entry name" value="RRM_SF"/>
    <property type="match status" value="1"/>
</dbReference>
<dbReference type="InterPro" id="IPR045168">
    <property type="entry name" value="YTH_prot"/>
</dbReference>
<dbReference type="InterPro" id="IPR057720">
    <property type="entry name" value="RRM_YTH1"/>
</dbReference>
<dbReference type="InterPro" id="IPR007275">
    <property type="entry name" value="YTH_domain"/>
</dbReference>
<feature type="region of interest" description="Disordered" evidence="1">
    <location>
        <begin position="333"/>
        <end position="373"/>
    </location>
</feature>
<sequence length="419" mass="46228">MWTVLTAMNSQVEDETHGGLHSAPPFHAAKALTRRAYHPDPPANRSPWVMWVGNVPKDTTTDELLCFFSSPACGEGGHPGWPPSAFQQTHGVHSVFLISRSNCAFVNYDSDAQLRAAVARFDGATLRPASTLKLVCRVRNEEDNLRAGVGGQRGMGLHRQWIEEQRGDSGMSSSTEGSQSTSSSMLQAHFPHRYFILKALSQDDLDTSVQTGSWTTQKHNEGVLVQAFRTAKDVFIFFSANKSGRFYGYARIAGIEDNSAPVRPSTLKMLSSQHQVDRSPSPLPDDHDPMQQPPSLLQSVSAPPILADKQTNKEPLGIKFSLDQHLARKVMSHSMDAPAAEPEPEYHGGGGGGEDEEDGNSEPRQFRLEWIDTRPVPFQRTKDIRNPWNGDREVKISRDGTELEPSVGAALRRAWDALP</sequence>
<evidence type="ECO:0000259" key="2">
    <source>
        <dbReference type="PROSITE" id="PS50882"/>
    </source>
</evidence>
<dbReference type="GO" id="GO:0000398">
    <property type="term" value="P:mRNA splicing, via spliceosome"/>
    <property type="evidence" value="ECO:0007669"/>
    <property type="project" value="TreeGrafter"/>
</dbReference>
<dbReference type="Gene3D" id="3.30.70.330">
    <property type="match status" value="1"/>
</dbReference>
<dbReference type="AlphaFoldDB" id="A0AAD2Q791"/>
<dbReference type="InterPro" id="IPR012677">
    <property type="entry name" value="Nucleotide-bd_a/b_plait_sf"/>
</dbReference>
<accession>A0AAD2Q791</accession>
<dbReference type="InterPro" id="IPR035979">
    <property type="entry name" value="RBD_domain_sf"/>
</dbReference>
<dbReference type="EMBL" id="CAVNYO010000478">
    <property type="protein sequence ID" value="CAK5283886.1"/>
    <property type="molecule type" value="Genomic_DNA"/>
</dbReference>
<evidence type="ECO:0000256" key="1">
    <source>
        <dbReference type="SAM" id="MobiDB-lite"/>
    </source>
</evidence>
<comment type="caution">
    <text evidence="3">The sequence shown here is derived from an EMBL/GenBank/DDBJ whole genome shotgun (WGS) entry which is preliminary data.</text>
</comment>
<dbReference type="GO" id="GO:0005654">
    <property type="term" value="C:nucleoplasm"/>
    <property type="evidence" value="ECO:0007669"/>
    <property type="project" value="TreeGrafter"/>
</dbReference>
<protein>
    <recommendedName>
        <fullName evidence="2">YTH domain-containing protein</fullName>
    </recommendedName>
</protein>
<dbReference type="PANTHER" id="PTHR12357:SF3">
    <property type="entry name" value="YTH DOMAIN-CONTAINING PROTEIN 1"/>
    <property type="match status" value="1"/>
</dbReference>
<evidence type="ECO:0000313" key="4">
    <source>
        <dbReference type="Proteomes" id="UP001295794"/>
    </source>
</evidence>
<feature type="region of interest" description="Disordered" evidence="1">
    <location>
        <begin position="266"/>
        <end position="297"/>
    </location>
</feature>
<dbReference type="GO" id="GO:0000381">
    <property type="term" value="P:regulation of alternative mRNA splicing, via spliceosome"/>
    <property type="evidence" value="ECO:0007669"/>
    <property type="project" value="TreeGrafter"/>
</dbReference>
<proteinExistence type="predicted"/>
<dbReference type="PANTHER" id="PTHR12357">
    <property type="entry name" value="YTH YT521-B HOMOLOGY DOMAIN-CONTAINING"/>
    <property type="match status" value="1"/>
</dbReference>
<feature type="domain" description="YTH" evidence="2">
    <location>
        <begin position="192"/>
        <end position="415"/>
    </location>
</feature>
<evidence type="ECO:0000313" key="3">
    <source>
        <dbReference type="EMBL" id="CAK5283886.1"/>
    </source>
</evidence>
<organism evidence="3 4">
    <name type="scientific">Mycena citricolor</name>
    <dbReference type="NCBI Taxonomy" id="2018698"/>
    <lineage>
        <taxon>Eukaryota</taxon>
        <taxon>Fungi</taxon>
        <taxon>Dikarya</taxon>
        <taxon>Basidiomycota</taxon>
        <taxon>Agaricomycotina</taxon>
        <taxon>Agaricomycetes</taxon>
        <taxon>Agaricomycetidae</taxon>
        <taxon>Agaricales</taxon>
        <taxon>Marasmiineae</taxon>
        <taxon>Mycenaceae</taxon>
        <taxon>Mycena</taxon>
    </lineage>
</organism>
<dbReference type="Proteomes" id="UP001295794">
    <property type="component" value="Unassembled WGS sequence"/>
</dbReference>
<dbReference type="SUPFAM" id="SSF54928">
    <property type="entry name" value="RNA-binding domain, RBD"/>
    <property type="match status" value="1"/>
</dbReference>
<dbReference type="Pfam" id="PF04146">
    <property type="entry name" value="YTH"/>
    <property type="match status" value="1"/>
</dbReference>
<name>A0AAD2Q791_9AGAR</name>
<dbReference type="GO" id="GO:0003729">
    <property type="term" value="F:mRNA binding"/>
    <property type="evidence" value="ECO:0007669"/>
    <property type="project" value="TreeGrafter"/>
</dbReference>
<reference evidence="3" key="1">
    <citation type="submission" date="2023-11" db="EMBL/GenBank/DDBJ databases">
        <authorList>
            <person name="De Vega J J."/>
            <person name="De Vega J J."/>
        </authorList>
    </citation>
    <scope>NUCLEOTIDE SEQUENCE</scope>
</reference>
<gene>
    <name evidence="3" type="ORF">MYCIT1_LOCUS36793</name>
</gene>
<dbReference type="PROSITE" id="PS50882">
    <property type="entry name" value="YTH"/>
    <property type="match status" value="1"/>
</dbReference>
<dbReference type="GO" id="GO:1990247">
    <property type="term" value="F:N6-methyladenosine-containing RNA reader activity"/>
    <property type="evidence" value="ECO:0007669"/>
    <property type="project" value="TreeGrafter"/>
</dbReference>
<dbReference type="Gene3D" id="3.10.590.10">
    <property type="entry name" value="ph1033 like domains"/>
    <property type="match status" value="1"/>
</dbReference>
<dbReference type="Pfam" id="PF25701">
    <property type="entry name" value="RRM_YTH1"/>
    <property type="match status" value="1"/>
</dbReference>